<evidence type="ECO:0000313" key="2">
    <source>
        <dbReference type="EMBL" id="MBR7628329.1"/>
    </source>
</evidence>
<gene>
    <name evidence="2" type="ORF">KAT72_04570</name>
</gene>
<comment type="caution">
    <text evidence="2">The sequence shown here is derived from an EMBL/GenBank/DDBJ whole genome shotgun (WGS) entry which is preliminary data.</text>
</comment>
<accession>A0ABS5GMF6</accession>
<dbReference type="RefSeq" id="WP_212512910.1">
    <property type="nucleotide sequence ID" value="NZ_CAWQDX010000034.1"/>
</dbReference>
<sequence length="92" mass="10236">MPRGAGSAYLYYLDMSEFKKRLEKMSGEGRYFSLLGVAIVVAEPSHGSGDLTRRLTVTSWKSWGPSGRSNGIWSWGPDKKGQKDGGDLRRPR</sequence>
<feature type="compositionally biased region" description="Basic and acidic residues" evidence="1">
    <location>
        <begin position="77"/>
        <end position="92"/>
    </location>
</feature>
<keyword evidence="3" id="KW-1185">Reference proteome</keyword>
<evidence type="ECO:0000256" key="1">
    <source>
        <dbReference type="SAM" id="MobiDB-lite"/>
    </source>
</evidence>
<reference evidence="2 3" key="1">
    <citation type="submission" date="2021-04" db="EMBL/GenBank/DDBJ databases">
        <title>Draft Genome of Aeromonas popoffii ID682, isolated from a natural water source in Idaho.</title>
        <authorList>
            <person name="Testerman T."/>
            <person name="Graf J."/>
        </authorList>
    </citation>
    <scope>NUCLEOTIDE SEQUENCE [LARGE SCALE GENOMIC DNA]</scope>
    <source>
        <strain evidence="2 3">ID682</strain>
    </source>
</reference>
<feature type="region of interest" description="Disordered" evidence="1">
    <location>
        <begin position="66"/>
        <end position="92"/>
    </location>
</feature>
<name>A0ABS5GMF6_9GAMM</name>
<protein>
    <submittedName>
        <fullName evidence="2">Uncharacterized protein</fullName>
    </submittedName>
</protein>
<evidence type="ECO:0000313" key="3">
    <source>
        <dbReference type="Proteomes" id="UP000675653"/>
    </source>
</evidence>
<organism evidence="2 3">
    <name type="scientific">Aeromonas popoffii</name>
    <dbReference type="NCBI Taxonomy" id="70856"/>
    <lineage>
        <taxon>Bacteria</taxon>
        <taxon>Pseudomonadati</taxon>
        <taxon>Pseudomonadota</taxon>
        <taxon>Gammaproteobacteria</taxon>
        <taxon>Aeromonadales</taxon>
        <taxon>Aeromonadaceae</taxon>
        <taxon>Aeromonas</taxon>
    </lineage>
</organism>
<dbReference type="Proteomes" id="UP000675653">
    <property type="component" value="Unassembled WGS sequence"/>
</dbReference>
<proteinExistence type="predicted"/>
<dbReference type="EMBL" id="JAGRZL010000013">
    <property type="protein sequence ID" value="MBR7628329.1"/>
    <property type="molecule type" value="Genomic_DNA"/>
</dbReference>